<evidence type="ECO:0000313" key="6">
    <source>
        <dbReference type="Proteomes" id="UP001157418"/>
    </source>
</evidence>
<keyword evidence="6" id="KW-1185">Reference proteome</keyword>
<evidence type="ECO:0000256" key="1">
    <source>
        <dbReference type="ARBA" id="ARBA00011385"/>
    </source>
</evidence>
<dbReference type="GO" id="GO:0032432">
    <property type="term" value="C:actin filament bundle"/>
    <property type="evidence" value="ECO:0007669"/>
    <property type="project" value="TreeGrafter"/>
</dbReference>
<dbReference type="InterPro" id="IPR039959">
    <property type="entry name" value="Fimbrin/Plastin"/>
</dbReference>
<dbReference type="EMBL" id="CAKMRJ010005523">
    <property type="protein sequence ID" value="CAH1447201.1"/>
    <property type="molecule type" value="Genomic_DNA"/>
</dbReference>
<proteinExistence type="predicted"/>
<dbReference type="SUPFAM" id="SSF47576">
    <property type="entry name" value="Calponin-homology domain, CH-domain"/>
    <property type="match status" value="1"/>
</dbReference>
<dbReference type="Gene3D" id="1.10.418.10">
    <property type="entry name" value="Calponin-like domain"/>
    <property type="match status" value="1"/>
</dbReference>
<evidence type="ECO:0000313" key="5">
    <source>
        <dbReference type="EMBL" id="CAH1447201.1"/>
    </source>
</evidence>
<keyword evidence="2" id="KW-0677">Repeat</keyword>
<dbReference type="GO" id="GO:0051017">
    <property type="term" value="P:actin filament bundle assembly"/>
    <property type="evidence" value="ECO:0007669"/>
    <property type="project" value="InterPro"/>
</dbReference>
<keyword evidence="3" id="KW-0009">Actin-binding</keyword>
<dbReference type="GO" id="GO:0051015">
    <property type="term" value="F:actin filament binding"/>
    <property type="evidence" value="ECO:0007669"/>
    <property type="project" value="InterPro"/>
</dbReference>
<comment type="caution">
    <text evidence="5">The sequence shown here is derived from an EMBL/GenBank/DDBJ whole genome shotgun (WGS) entry which is preliminary data.</text>
</comment>
<sequence>MTLFLSELHRRLLLDQILPPSISVPSAFQINVGPHNDHTSLISVYFLHDLTTNMKAQTSSEQPLSENEYSEDGEAYAYLLNVLAPEHCSPGTLDTKDPTERANLVLEHTKKMDCKRYLAPKDIVEGSANLNLAFVAHTVQDSLGR</sequence>
<protein>
    <recommendedName>
        <fullName evidence="4">Calponin-homology (CH) domain-containing protein</fullName>
    </recommendedName>
</protein>
<dbReference type="PANTHER" id="PTHR19961:SF62">
    <property type="entry name" value="FIMBRIN-1"/>
    <property type="match status" value="1"/>
</dbReference>
<dbReference type="PANTHER" id="PTHR19961">
    <property type="entry name" value="FIMBRIN/PLASTIN"/>
    <property type="match status" value="1"/>
</dbReference>
<dbReference type="GO" id="GO:0005884">
    <property type="term" value="C:actin filament"/>
    <property type="evidence" value="ECO:0007669"/>
    <property type="project" value="TreeGrafter"/>
</dbReference>
<accession>A0AAU9PBQ0</accession>
<feature type="domain" description="Calponin-homology (CH)" evidence="4">
    <location>
        <begin position="44"/>
        <end position="143"/>
    </location>
</feature>
<dbReference type="GO" id="GO:0005737">
    <property type="term" value="C:cytoplasm"/>
    <property type="evidence" value="ECO:0007669"/>
    <property type="project" value="TreeGrafter"/>
</dbReference>
<dbReference type="PROSITE" id="PS50021">
    <property type="entry name" value="CH"/>
    <property type="match status" value="1"/>
</dbReference>
<dbReference type="GO" id="GO:0051639">
    <property type="term" value="P:actin filament network formation"/>
    <property type="evidence" value="ECO:0007669"/>
    <property type="project" value="TreeGrafter"/>
</dbReference>
<gene>
    <name evidence="5" type="ORF">LVIROSA_LOCUS32831</name>
</gene>
<dbReference type="Proteomes" id="UP001157418">
    <property type="component" value="Unassembled WGS sequence"/>
</dbReference>
<dbReference type="InterPro" id="IPR036872">
    <property type="entry name" value="CH_dom_sf"/>
</dbReference>
<dbReference type="InterPro" id="IPR001715">
    <property type="entry name" value="CH_dom"/>
</dbReference>
<evidence type="ECO:0000256" key="3">
    <source>
        <dbReference type="ARBA" id="ARBA00023203"/>
    </source>
</evidence>
<name>A0AAU9PBQ0_9ASTR</name>
<reference evidence="5 6" key="1">
    <citation type="submission" date="2022-01" db="EMBL/GenBank/DDBJ databases">
        <authorList>
            <person name="Xiong W."/>
            <person name="Schranz E."/>
        </authorList>
    </citation>
    <scope>NUCLEOTIDE SEQUENCE [LARGE SCALE GENOMIC DNA]</scope>
</reference>
<evidence type="ECO:0000259" key="4">
    <source>
        <dbReference type="PROSITE" id="PS50021"/>
    </source>
</evidence>
<dbReference type="Pfam" id="PF00307">
    <property type="entry name" value="CH"/>
    <property type="match status" value="1"/>
</dbReference>
<comment type="subunit">
    <text evidence="1">Interacts with F-actin.</text>
</comment>
<organism evidence="5 6">
    <name type="scientific">Lactuca virosa</name>
    <dbReference type="NCBI Taxonomy" id="75947"/>
    <lineage>
        <taxon>Eukaryota</taxon>
        <taxon>Viridiplantae</taxon>
        <taxon>Streptophyta</taxon>
        <taxon>Embryophyta</taxon>
        <taxon>Tracheophyta</taxon>
        <taxon>Spermatophyta</taxon>
        <taxon>Magnoliopsida</taxon>
        <taxon>eudicotyledons</taxon>
        <taxon>Gunneridae</taxon>
        <taxon>Pentapetalae</taxon>
        <taxon>asterids</taxon>
        <taxon>campanulids</taxon>
        <taxon>Asterales</taxon>
        <taxon>Asteraceae</taxon>
        <taxon>Cichorioideae</taxon>
        <taxon>Cichorieae</taxon>
        <taxon>Lactucinae</taxon>
        <taxon>Lactuca</taxon>
    </lineage>
</organism>
<dbReference type="AlphaFoldDB" id="A0AAU9PBQ0"/>
<evidence type="ECO:0000256" key="2">
    <source>
        <dbReference type="ARBA" id="ARBA00022737"/>
    </source>
</evidence>